<dbReference type="Proteomes" id="UP000287651">
    <property type="component" value="Unassembled WGS sequence"/>
</dbReference>
<name>A0A426XWI3_ENSVE</name>
<reference evidence="1 2" key="1">
    <citation type="journal article" date="2014" name="Agronomy (Basel)">
        <title>A Draft Genome Sequence for Ensete ventricosum, the Drought-Tolerant Tree Against Hunger.</title>
        <authorList>
            <person name="Harrison J."/>
            <person name="Moore K.A."/>
            <person name="Paszkiewicz K."/>
            <person name="Jones T."/>
            <person name="Grant M."/>
            <person name="Ambacheew D."/>
            <person name="Muzemil S."/>
            <person name="Studholme D.J."/>
        </authorList>
    </citation>
    <scope>NUCLEOTIDE SEQUENCE [LARGE SCALE GENOMIC DNA]</scope>
</reference>
<evidence type="ECO:0000313" key="2">
    <source>
        <dbReference type="Proteomes" id="UP000287651"/>
    </source>
</evidence>
<accession>A0A426XWI3</accession>
<proteinExistence type="predicted"/>
<sequence>MKSSEKYLFGNLGWWYHRLSVVVPLIRSSGTPRAQKPWLYSVVVLSEPAMVPPVCNVVSYRSVHSVHTNPIMDQYTWLAKVKSMHRVDTFGNSLGVCRKLAEGIESLPGWCKGVRQKMTETRQKIIEGSRKACRRSGCSDDAVRSRRKFARRFTEGIGKLIGNAKGDRWKEDWRTYRKIAGGCRSARELGLN</sequence>
<dbReference type="AlphaFoldDB" id="A0A426XWI3"/>
<gene>
    <name evidence="1" type="ORF">B296_00041827</name>
</gene>
<evidence type="ECO:0000313" key="1">
    <source>
        <dbReference type="EMBL" id="RRT43907.1"/>
    </source>
</evidence>
<dbReference type="EMBL" id="AMZH03016833">
    <property type="protein sequence ID" value="RRT43907.1"/>
    <property type="molecule type" value="Genomic_DNA"/>
</dbReference>
<comment type="caution">
    <text evidence="1">The sequence shown here is derived from an EMBL/GenBank/DDBJ whole genome shotgun (WGS) entry which is preliminary data.</text>
</comment>
<organism evidence="1 2">
    <name type="scientific">Ensete ventricosum</name>
    <name type="common">Abyssinian banana</name>
    <name type="synonym">Musa ensete</name>
    <dbReference type="NCBI Taxonomy" id="4639"/>
    <lineage>
        <taxon>Eukaryota</taxon>
        <taxon>Viridiplantae</taxon>
        <taxon>Streptophyta</taxon>
        <taxon>Embryophyta</taxon>
        <taxon>Tracheophyta</taxon>
        <taxon>Spermatophyta</taxon>
        <taxon>Magnoliopsida</taxon>
        <taxon>Liliopsida</taxon>
        <taxon>Zingiberales</taxon>
        <taxon>Musaceae</taxon>
        <taxon>Ensete</taxon>
    </lineage>
</organism>
<protein>
    <submittedName>
        <fullName evidence="1">Uncharacterized protein</fullName>
    </submittedName>
</protein>